<dbReference type="Pfam" id="PF04542">
    <property type="entry name" value="Sigma70_r2"/>
    <property type="match status" value="1"/>
</dbReference>
<dbReference type="GO" id="GO:0016987">
    <property type="term" value="F:sigma factor activity"/>
    <property type="evidence" value="ECO:0007669"/>
    <property type="project" value="UniProtKB-KW"/>
</dbReference>
<accession>A0AAX3EJS0</accession>
<dbReference type="AlphaFoldDB" id="A0AAX3EJS0"/>
<dbReference type="SUPFAM" id="SSF88659">
    <property type="entry name" value="Sigma3 and sigma4 domains of RNA polymerase sigma factors"/>
    <property type="match status" value="1"/>
</dbReference>
<feature type="domain" description="RNA polymerase sigma-70 region 2" evidence="6">
    <location>
        <begin position="34"/>
        <end position="96"/>
    </location>
</feature>
<evidence type="ECO:0000256" key="1">
    <source>
        <dbReference type="ARBA" id="ARBA00010641"/>
    </source>
</evidence>
<organism evidence="7 8">
    <name type="scientific">Paenarthrobacter ureafaciens</name>
    <dbReference type="NCBI Taxonomy" id="37931"/>
    <lineage>
        <taxon>Bacteria</taxon>
        <taxon>Bacillati</taxon>
        <taxon>Actinomycetota</taxon>
        <taxon>Actinomycetes</taxon>
        <taxon>Micrococcales</taxon>
        <taxon>Micrococcaceae</taxon>
        <taxon>Paenarthrobacter</taxon>
    </lineage>
</organism>
<keyword evidence="3" id="KW-0731">Sigma factor</keyword>
<dbReference type="PANTHER" id="PTHR43133:SF8">
    <property type="entry name" value="RNA POLYMERASE SIGMA FACTOR HI_1459-RELATED"/>
    <property type="match status" value="1"/>
</dbReference>
<dbReference type="SUPFAM" id="SSF88946">
    <property type="entry name" value="Sigma2 domain of RNA polymerase sigma factors"/>
    <property type="match status" value="1"/>
</dbReference>
<dbReference type="RefSeq" id="WP_069694666.1">
    <property type="nucleotide sequence ID" value="NZ_CP043010.1"/>
</dbReference>
<reference evidence="7" key="1">
    <citation type="submission" date="2022-07" db="EMBL/GenBank/DDBJ databases">
        <authorList>
            <person name="Wu T."/>
        </authorList>
    </citation>
    <scope>NUCLEOTIDE SEQUENCE</scope>
    <source>
        <strain evidence="7">SD-1</strain>
    </source>
</reference>
<evidence type="ECO:0000313" key="7">
    <source>
        <dbReference type="EMBL" id="UYV98345.1"/>
    </source>
</evidence>
<dbReference type="InterPro" id="IPR007627">
    <property type="entry name" value="RNA_pol_sigma70_r2"/>
</dbReference>
<dbReference type="EMBL" id="CP101185">
    <property type="protein sequence ID" value="UYV98345.1"/>
    <property type="molecule type" value="Genomic_DNA"/>
</dbReference>
<name>A0AAX3EJS0_PAEUR</name>
<keyword evidence="4" id="KW-0238">DNA-binding</keyword>
<comment type="similarity">
    <text evidence="1">Belongs to the sigma-70 factor family. ECF subfamily.</text>
</comment>
<dbReference type="InterPro" id="IPR014284">
    <property type="entry name" value="RNA_pol_sigma-70_dom"/>
</dbReference>
<gene>
    <name evidence="7" type="ORF">NL394_03675</name>
</gene>
<evidence type="ECO:0000256" key="3">
    <source>
        <dbReference type="ARBA" id="ARBA00023082"/>
    </source>
</evidence>
<keyword evidence="2" id="KW-0805">Transcription regulation</keyword>
<evidence type="ECO:0000256" key="2">
    <source>
        <dbReference type="ARBA" id="ARBA00023015"/>
    </source>
</evidence>
<protein>
    <submittedName>
        <fullName evidence="7">Sigma-70 family RNA polymerase sigma factor</fullName>
    </submittedName>
</protein>
<dbReference type="PANTHER" id="PTHR43133">
    <property type="entry name" value="RNA POLYMERASE ECF-TYPE SIGMA FACTO"/>
    <property type="match status" value="1"/>
</dbReference>
<proteinExistence type="inferred from homology"/>
<dbReference type="InterPro" id="IPR039425">
    <property type="entry name" value="RNA_pol_sigma-70-like"/>
</dbReference>
<evidence type="ECO:0000313" key="8">
    <source>
        <dbReference type="Proteomes" id="UP001163293"/>
    </source>
</evidence>
<dbReference type="Gene3D" id="1.10.10.10">
    <property type="entry name" value="Winged helix-like DNA-binding domain superfamily/Winged helix DNA-binding domain"/>
    <property type="match status" value="1"/>
</dbReference>
<evidence type="ECO:0000259" key="6">
    <source>
        <dbReference type="Pfam" id="PF04542"/>
    </source>
</evidence>
<evidence type="ECO:0000256" key="5">
    <source>
        <dbReference type="ARBA" id="ARBA00023163"/>
    </source>
</evidence>
<dbReference type="Gene3D" id="1.10.1740.10">
    <property type="match status" value="1"/>
</dbReference>
<dbReference type="GO" id="GO:0006352">
    <property type="term" value="P:DNA-templated transcription initiation"/>
    <property type="evidence" value="ECO:0007669"/>
    <property type="project" value="InterPro"/>
</dbReference>
<dbReference type="NCBIfam" id="TIGR02937">
    <property type="entry name" value="sigma70-ECF"/>
    <property type="match status" value="1"/>
</dbReference>
<dbReference type="Proteomes" id="UP001163293">
    <property type="component" value="Chromosome"/>
</dbReference>
<keyword evidence="8" id="KW-1185">Reference proteome</keyword>
<dbReference type="GO" id="GO:0003677">
    <property type="term" value="F:DNA binding"/>
    <property type="evidence" value="ECO:0007669"/>
    <property type="project" value="UniProtKB-KW"/>
</dbReference>
<keyword evidence="5" id="KW-0804">Transcription</keyword>
<evidence type="ECO:0000256" key="4">
    <source>
        <dbReference type="ARBA" id="ARBA00023125"/>
    </source>
</evidence>
<sequence length="261" mass="28917">MEPPTTAAADSPNARDNHLIELVRQGHLSAFDELYRRHKNAAVYVARREADNLSDVDDVVAEAFLAVLVALEAGKGPNAYFRSYVLTTTRRMAHQRNAGARRRAAFDRDRALAQTSQEADAFVALFESTTLLRAFRSLPTRWQRVLWCVDIEGMRHTEAGEYVGVNPNGVASLLIRARVGLRQAYLQAHVRQPAGKGCSEISQLLARLARDSATAAGRRRAESHLAGCLHCAEALSELLEIERTLRPSSVERSASPFQKSR</sequence>
<dbReference type="InterPro" id="IPR036388">
    <property type="entry name" value="WH-like_DNA-bd_sf"/>
</dbReference>
<dbReference type="InterPro" id="IPR013324">
    <property type="entry name" value="RNA_pol_sigma_r3/r4-like"/>
</dbReference>
<dbReference type="InterPro" id="IPR013325">
    <property type="entry name" value="RNA_pol_sigma_r2"/>
</dbReference>